<organism evidence="1 2">
    <name type="scientific">Natrinema soli</name>
    <dbReference type="NCBI Taxonomy" id="1930624"/>
    <lineage>
        <taxon>Archaea</taxon>
        <taxon>Methanobacteriati</taxon>
        <taxon>Methanobacteriota</taxon>
        <taxon>Stenosarchaea group</taxon>
        <taxon>Halobacteria</taxon>
        <taxon>Halobacteriales</taxon>
        <taxon>Natrialbaceae</taxon>
        <taxon>Natrinema</taxon>
    </lineage>
</organism>
<proteinExistence type="predicted"/>
<gene>
    <name evidence="1" type="ORF">ACFQE6_14400</name>
</gene>
<evidence type="ECO:0008006" key="3">
    <source>
        <dbReference type="Google" id="ProtNLM"/>
    </source>
</evidence>
<accession>A0ABD5SNN8</accession>
<sequence length="75" mass="8718">MTEGYDQILEVVAENPGTTFEEITEMATDHSITDTNISDLISEAVSNDDLLEFDGRYWVMRTGKYRFHRYDHPET</sequence>
<evidence type="ECO:0000313" key="2">
    <source>
        <dbReference type="Proteomes" id="UP001596383"/>
    </source>
</evidence>
<dbReference type="Proteomes" id="UP001596383">
    <property type="component" value="Unassembled WGS sequence"/>
</dbReference>
<reference evidence="1 2" key="1">
    <citation type="journal article" date="2019" name="Int. J. Syst. Evol. Microbiol.">
        <title>The Global Catalogue of Microorganisms (GCM) 10K type strain sequencing project: providing services to taxonomists for standard genome sequencing and annotation.</title>
        <authorList>
            <consortium name="The Broad Institute Genomics Platform"/>
            <consortium name="The Broad Institute Genome Sequencing Center for Infectious Disease"/>
            <person name="Wu L."/>
            <person name="Ma J."/>
        </authorList>
    </citation>
    <scope>NUCLEOTIDE SEQUENCE [LARGE SCALE GENOMIC DNA]</scope>
    <source>
        <strain evidence="1 2">LMG 29247</strain>
    </source>
</reference>
<name>A0ABD5SNN8_9EURY</name>
<comment type="caution">
    <text evidence="1">The sequence shown here is derived from an EMBL/GenBank/DDBJ whole genome shotgun (WGS) entry which is preliminary data.</text>
</comment>
<dbReference type="EMBL" id="JBHSWV010000214">
    <property type="protein sequence ID" value="MFC6766139.1"/>
    <property type="molecule type" value="Genomic_DNA"/>
</dbReference>
<keyword evidence="2" id="KW-1185">Reference proteome</keyword>
<dbReference type="AlphaFoldDB" id="A0ABD5SNN8"/>
<evidence type="ECO:0000313" key="1">
    <source>
        <dbReference type="EMBL" id="MFC6766139.1"/>
    </source>
</evidence>
<protein>
    <recommendedName>
        <fullName evidence="3">MarR family transcriptional regulator</fullName>
    </recommendedName>
</protein>
<dbReference type="RefSeq" id="WP_273739129.1">
    <property type="nucleotide sequence ID" value="NZ_JAQIVI010000214.1"/>
</dbReference>